<reference evidence="2 3" key="1">
    <citation type="submission" date="2020-04" db="EMBL/GenBank/DDBJ databases">
        <title>Perkinsus olseni comparative genomics.</title>
        <authorList>
            <person name="Bogema D.R."/>
        </authorList>
    </citation>
    <scope>NUCLEOTIDE SEQUENCE [LARGE SCALE GENOMIC DNA]</scope>
    <source>
        <strain evidence="2">ATCC PRA-205</strain>
    </source>
</reference>
<proteinExistence type="predicted"/>
<sequence>MKKKQMQLMRGPQGVIPTDGENVKTGPSTAQLEVSTERQAQHQKRRKNQRKRNGERKRRVGHLLSAYYSRADSEMNLGPRKAQDYVSVIAENRAFPALGDHGSERAIEGAPDSRSGPHLGVLLGSEDCVNGSTVPLSTSLQRSQHALSREIRQLHQRVEEGTYNDYELLVQTCIPSAGLLNTAKVGRYRDQTEALARAMSNIQEDCRGLASSDLPMDKMKRITELAATRDLVDLVAELLMLDRTIATLGGNASEALQVYENAKAAVEAVPELRDSPAISAALIRSSRALVKIQRQMITKVGGVSNYGLDSQSPGSSVPESN</sequence>
<gene>
    <name evidence="2" type="primary">SRP72_7</name>
    <name evidence="2" type="ORF">FOZ62_026347</name>
</gene>
<protein>
    <submittedName>
        <fullName evidence="2">Signal recognition particle core component</fullName>
    </submittedName>
</protein>
<accession>A0A7J6SME7</accession>
<dbReference type="AlphaFoldDB" id="A0A7J6SME7"/>
<organism evidence="2 3">
    <name type="scientific">Perkinsus olseni</name>
    <name type="common">Perkinsus atlanticus</name>
    <dbReference type="NCBI Taxonomy" id="32597"/>
    <lineage>
        <taxon>Eukaryota</taxon>
        <taxon>Sar</taxon>
        <taxon>Alveolata</taxon>
        <taxon>Perkinsozoa</taxon>
        <taxon>Perkinsea</taxon>
        <taxon>Perkinsida</taxon>
        <taxon>Perkinsidae</taxon>
        <taxon>Perkinsus</taxon>
    </lineage>
</organism>
<feature type="compositionally biased region" description="Polar residues" evidence="1">
    <location>
        <begin position="25"/>
        <end position="34"/>
    </location>
</feature>
<name>A0A7J6SME7_PEROL</name>
<dbReference type="EMBL" id="JABANM010013659">
    <property type="protein sequence ID" value="KAF4733973.1"/>
    <property type="molecule type" value="Genomic_DNA"/>
</dbReference>
<feature type="region of interest" description="Disordered" evidence="1">
    <location>
        <begin position="1"/>
        <end position="59"/>
    </location>
</feature>
<comment type="caution">
    <text evidence="2">The sequence shown here is derived from an EMBL/GenBank/DDBJ whole genome shotgun (WGS) entry which is preliminary data.</text>
</comment>
<evidence type="ECO:0000256" key="1">
    <source>
        <dbReference type="SAM" id="MobiDB-lite"/>
    </source>
</evidence>
<evidence type="ECO:0000313" key="3">
    <source>
        <dbReference type="Proteomes" id="UP000574390"/>
    </source>
</evidence>
<feature type="compositionally biased region" description="Basic residues" evidence="1">
    <location>
        <begin position="41"/>
        <end position="59"/>
    </location>
</feature>
<dbReference type="Proteomes" id="UP000574390">
    <property type="component" value="Unassembled WGS sequence"/>
</dbReference>
<evidence type="ECO:0000313" key="2">
    <source>
        <dbReference type="EMBL" id="KAF4733973.1"/>
    </source>
</evidence>